<protein>
    <recommendedName>
        <fullName evidence="1">PE domain-containing protein</fullName>
    </recommendedName>
</protein>
<dbReference type="RefSeq" id="WP_210027187.1">
    <property type="nucleotide sequence ID" value="NZ_JAGINU010000001.1"/>
</dbReference>
<dbReference type="Pfam" id="PF00934">
    <property type="entry name" value="PE"/>
    <property type="match status" value="1"/>
</dbReference>
<dbReference type="InterPro" id="IPR000084">
    <property type="entry name" value="PE-PGRS_N"/>
</dbReference>
<evidence type="ECO:0000313" key="3">
    <source>
        <dbReference type="Proteomes" id="UP001519295"/>
    </source>
</evidence>
<reference evidence="2 3" key="1">
    <citation type="submission" date="2021-03" db="EMBL/GenBank/DDBJ databases">
        <title>Sequencing the genomes of 1000 actinobacteria strains.</title>
        <authorList>
            <person name="Klenk H.-P."/>
        </authorList>
    </citation>
    <scope>NUCLEOTIDE SEQUENCE [LARGE SCALE GENOMIC DNA]</scope>
    <source>
        <strain evidence="2 3">DSM 45256</strain>
    </source>
</reference>
<comment type="caution">
    <text evidence="2">The sequence shown here is derived from an EMBL/GenBank/DDBJ whole genome shotgun (WGS) entry which is preliminary data.</text>
</comment>
<evidence type="ECO:0000313" key="2">
    <source>
        <dbReference type="EMBL" id="MBP2367083.1"/>
    </source>
</evidence>
<organism evidence="2 3">
    <name type="scientific">Pseudonocardia parietis</name>
    <dbReference type="NCBI Taxonomy" id="570936"/>
    <lineage>
        <taxon>Bacteria</taxon>
        <taxon>Bacillati</taxon>
        <taxon>Actinomycetota</taxon>
        <taxon>Actinomycetes</taxon>
        <taxon>Pseudonocardiales</taxon>
        <taxon>Pseudonocardiaceae</taxon>
        <taxon>Pseudonocardia</taxon>
    </lineage>
</organism>
<proteinExistence type="predicted"/>
<sequence length="116" mass="12915">MTSSPEQQRSIEGLVAQVNVDNVLQVAGLLRNQADVIERNLTERSWQLRVIPCGLDPVSQDARALFQSKIDQVLEVHWAHCAELRAAVEALRQNAVRYDFTETELARAFGEGPATS</sequence>
<keyword evidence="3" id="KW-1185">Reference proteome</keyword>
<gene>
    <name evidence="2" type="ORF">JOF36_002779</name>
</gene>
<name>A0ABS4VT28_9PSEU</name>
<evidence type="ECO:0000259" key="1">
    <source>
        <dbReference type="Pfam" id="PF00934"/>
    </source>
</evidence>
<dbReference type="EMBL" id="JAGINU010000001">
    <property type="protein sequence ID" value="MBP2367083.1"/>
    <property type="molecule type" value="Genomic_DNA"/>
</dbReference>
<feature type="domain" description="PE" evidence="1">
    <location>
        <begin position="23"/>
        <end position="103"/>
    </location>
</feature>
<dbReference type="Proteomes" id="UP001519295">
    <property type="component" value="Unassembled WGS sequence"/>
</dbReference>
<accession>A0ABS4VT28</accession>